<reference evidence="2 3" key="2">
    <citation type="submission" date="2019-01" db="EMBL/GenBank/DDBJ databases">
        <title>The decoding of complex shrimp genome reveals the adaptation for benthos swimmer, frequently molting mechanism and breeding impact on genome.</title>
        <authorList>
            <person name="Sun Y."/>
            <person name="Gao Y."/>
            <person name="Yu Y."/>
        </authorList>
    </citation>
    <scope>NUCLEOTIDE SEQUENCE [LARGE SCALE GENOMIC DNA]</scope>
    <source>
        <tissue evidence="2">Muscle</tissue>
    </source>
</reference>
<keyword evidence="1" id="KW-0472">Membrane</keyword>
<evidence type="ECO:0000313" key="3">
    <source>
        <dbReference type="Proteomes" id="UP000283509"/>
    </source>
</evidence>
<feature type="transmembrane region" description="Helical" evidence="1">
    <location>
        <begin position="352"/>
        <end position="375"/>
    </location>
</feature>
<proteinExistence type="predicted"/>
<comment type="caution">
    <text evidence="2">The sequence shown here is derived from an EMBL/GenBank/DDBJ whole genome shotgun (WGS) entry which is preliminary data.</text>
</comment>
<feature type="transmembrane region" description="Helical" evidence="1">
    <location>
        <begin position="248"/>
        <end position="271"/>
    </location>
</feature>
<keyword evidence="1" id="KW-0812">Transmembrane</keyword>
<organism evidence="2 3">
    <name type="scientific">Penaeus vannamei</name>
    <name type="common">Whiteleg shrimp</name>
    <name type="synonym">Litopenaeus vannamei</name>
    <dbReference type="NCBI Taxonomy" id="6689"/>
    <lineage>
        <taxon>Eukaryota</taxon>
        <taxon>Metazoa</taxon>
        <taxon>Ecdysozoa</taxon>
        <taxon>Arthropoda</taxon>
        <taxon>Crustacea</taxon>
        <taxon>Multicrustacea</taxon>
        <taxon>Malacostraca</taxon>
        <taxon>Eumalacostraca</taxon>
        <taxon>Eucarida</taxon>
        <taxon>Decapoda</taxon>
        <taxon>Dendrobranchiata</taxon>
        <taxon>Penaeoidea</taxon>
        <taxon>Penaeidae</taxon>
        <taxon>Penaeus</taxon>
    </lineage>
</organism>
<dbReference type="Proteomes" id="UP000283509">
    <property type="component" value="Unassembled WGS sequence"/>
</dbReference>
<accession>A0A423T6Q2</accession>
<protein>
    <submittedName>
        <fullName evidence="2">Uncharacterized protein</fullName>
    </submittedName>
</protein>
<evidence type="ECO:0000313" key="2">
    <source>
        <dbReference type="EMBL" id="ROT72121.1"/>
    </source>
</evidence>
<feature type="transmembrane region" description="Helical" evidence="1">
    <location>
        <begin position="324"/>
        <end position="345"/>
    </location>
</feature>
<feature type="transmembrane region" description="Helical" evidence="1">
    <location>
        <begin position="283"/>
        <end position="304"/>
    </location>
</feature>
<sequence>MHLPLPSTSFLSTSSSSNFLHPSSFASHPLFHYPSLIVISPSLISSSLTIFPFLLHLPLPLHPPFFALHSYSILSFRFLFIHFPLPHFLSIHSVPFLHKPLRLSLFSSSFTLSSPSTSPYRPRFSPSVLRFSHFLFHYPLFPFSFFHRLSFLPLHPFSLPSFFPFVHPLTSPSFPSFSSTLFLSLLFVISPLFSPPNNFFLLFLFVYSPQLLLSLRPFSLLFSLSPFAFPLSSLLPLPPRSPSPFHSFSSFCPFLCQLSLFPFSLFLLVILHSSPSPSSPSLSLFPLLLPPYPLPLCLSSPSLLSLGSSFSLPTVPLSLACPSHFSFSLSSFFLFFVLHLFLFPLSLHLSSLLLSSFLISSLSLFAIPLLIYLSLSPPSSSSPTSPSFFFALPLSLSPPSPSSLAHSPPSLSIYLSLFARPLSSSPPSLLLSSLSSASCIGEDKGQRVLLP</sequence>
<keyword evidence="3" id="KW-1185">Reference proteome</keyword>
<feature type="transmembrane region" description="Helical" evidence="1">
    <location>
        <begin position="200"/>
        <end position="228"/>
    </location>
</feature>
<gene>
    <name evidence="2" type="ORF">C7M84_009505</name>
</gene>
<keyword evidence="1" id="KW-1133">Transmembrane helix</keyword>
<reference evidence="2 3" key="1">
    <citation type="submission" date="2018-04" db="EMBL/GenBank/DDBJ databases">
        <authorList>
            <person name="Zhang X."/>
            <person name="Yuan J."/>
            <person name="Li F."/>
            <person name="Xiang J."/>
        </authorList>
    </citation>
    <scope>NUCLEOTIDE SEQUENCE [LARGE SCALE GENOMIC DNA]</scope>
    <source>
        <tissue evidence="2">Muscle</tissue>
    </source>
</reference>
<dbReference type="AlphaFoldDB" id="A0A423T6Q2"/>
<name>A0A423T6Q2_PENVA</name>
<evidence type="ECO:0000256" key="1">
    <source>
        <dbReference type="SAM" id="Phobius"/>
    </source>
</evidence>
<dbReference type="EMBL" id="QCYY01002202">
    <property type="protein sequence ID" value="ROT72121.1"/>
    <property type="molecule type" value="Genomic_DNA"/>
</dbReference>